<dbReference type="CDD" id="cd01673">
    <property type="entry name" value="dNK"/>
    <property type="match status" value="1"/>
</dbReference>
<dbReference type="InterPro" id="IPR031314">
    <property type="entry name" value="DNK_dom"/>
</dbReference>
<evidence type="ECO:0000259" key="1">
    <source>
        <dbReference type="Pfam" id="PF01712"/>
    </source>
</evidence>
<reference evidence="2" key="1">
    <citation type="submission" date="2023-05" db="EMBL/GenBank/DDBJ databases">
        <authorList>
            <person name="Stuckert A."/>
        </authorList>
    </citation>
    <scope>NUCLEOTIDE SEQUENCE</scope>
</reference>
<proteinExistence type="predicted"/>
<keyword evidence="3" id="KW-1185">Reference proteome</keyword>
<evidence type="ECO:0000313" key="3">
    <source>
        <dbReference type="Proteomes" id="UP001162483"/>
    </source>
</evidence>
<dbReference type="InterPro" id="IPR027417">
    <property type="entry name" value="P-loop_NTPase"/>
</dbReference>
<dbReference type="InterPro" id="IPR050566">
    <property type="entry name" value="Deoxyribonucleoside_kinase"/>
</dbReference>
<dbReference type="EMBL" id="CATNWA010015384">
    <property type="protein sequence ID" value="CAI9582736.1"/>
    <property type="molecule type" value="Genomic_DNA"/>
</dbReference>
<dbReference type="PANTHER" id="PTHR10513:SF8">
    <property type="entry name" value="DEOXYGUANOSINE KINASE, MITOCHONDRIAL"/>
    <property type="match status" value="1"/>
</dbReference>
<feature type="domain" description="Deoxynucleoside kinase" evidence="1">
    <location>
        <begin position="70"/>
        <end position="297"/>
    </location>
</feature>
<dbReference type="PANTHER" id="PTHR10513">
    <property type="entry name" value="DEOXYNUCLEOSIDE KINASE"/>
    <property type="match status" value="1"/>
</dbReference>
<comment type="caution">
    <text evidence="2">The sequence shown here is derived from an EMBL/GenBank/DDBJ whole genome shotgun (WGS) entry which is preliminary data.</text>
</comment>
<dbReference type="Proteomes" id="UP001162483">
    <property type="component" value="Unassembled WGS sequence"/>
</dbReference>
<protein>
    <recommendedName>
        <fullName evidence="1">Deoxynucleoside kinase domain-containing protein</fullName>
    </recommendedName>
</protein>
<organism evidence="2 3">
    <name type="scientific">Staurois parvus</name>
    <dbReference type="NCBI Taxonomy" id="386267"/>
    <lineage>
        <taxon>Eukaryota</taxon>
        <taxon>Metazoa</taxon>
        <taxon>Chordata</taxon>
        <taxon>Craniata</taxon>
        <taxon>Vertebrata</taxon>
        <taxon>Euteleostomi</taxon>
        <taxon>Amphibia</taxon>
        <taxon>Batrachia</taxon>
        <taxon>Anura</taxon>
        <taxon>Neobatrachia</taxon>
        <taxon>Ranoidea</taxon>
        <taxon>Ranidae</taxon>
        <taxon>Staurois</taxon>
    </lineage>
</organism>
<sequence length="300" mass="35240">MFTNKIRVFLDSAKTHFCNSQNLDVKLFCTFIHKQGNEHGSAMSKKSVKPQPRPQCASYSSRKEVKIKKFSVEGNIAVGKSSFLRLLASTCQEWSFMGEPLHKWQHVHSSSSHGMDNLLQLMYDNPARWSYTFQTLSCMTRFKTQIELFSEQLLKQQEPVRIFERSVYSDRFVFAKTLFDLGHLSDMEWNMYQEWHTFLLQEFGERATLDGILYLRATPVKCFERLQKRARKEEKRVTQQYLEKLHDQHEGWLINKNTDLHPAHFSNIPVLILQVDEDFEENPVVSQHLINQVKDFVASL</sequence>
<evidence type="ECO:0000313" key="2">
    <source>
        <dbReference type="EMBL" id="CAI9582736.1"/>
    </source>
</evidence>
<gene>
    <name evidence="2" type="ORF">SPARVUS_LOCUS9708281</name>
</gene>
<dbReference type="Gene3D" id="3.40.50.300">
    <property type="entry name" value="P-loop containing nucleotide triphosphate hydrolases"/>
    <property type="match status" value="1"/>
</dbReference>
<dbReference type="SUPFAM" id="SSF52540">
    <property type="entry name" value="P-loop containing nucleoside triphosphate hydrolases"/>
    <property type="match status" value="1"/>
</dbReference>
<dbReference type="Pfam" id="PF01712">
    <property type="entry name" value="dNK"/>
    <property type="match status" value="1"/>
</dbReference>
<accession>A0ABN9EGT2</accession>
<name>A0ABN9EGT2_9NEOB</name>